<reference evidence="3" key="3">
    <citation type="submission" date="2025-09" db="UniProtKB">
        <authorList>
            <consortium name="Ensembl"/>
        </authorList>
    </citation>
    <scope>IDENTIFICATION</scope>
    <source>
        <strain evidence="3">broiler</strain>
    </source>
</reference>
<reference evidence="3" key="2">
    <citation type="submission" date="2025-08" db="UniProtKB">
        <authorList>
            <consortium name="Ensembl"/>
        </authorList>
    </citation>
    <scope>IDENTIFICATION</scope>
    <source>
        <strain evidence="3">broiler</strain>
    </source>
</reference>
<dbReference type="GeneTree" id="ENSGT01010000222677"/>
<feature type="region of interest" description="Disordered" evidence="1">
    <location>
        <begin position="133"/>
        <end position="164"/>
    </location>
</feature>
<dbReference type="PANTHER" id="PTHR10656">
    <property type="entry name" value="CELL FATE DETERMINING PROTEIN MAB21-RELATED"/>
    <property type="match status" value="1"/>
</dbReference>
<organism evidence="3 4">
    <name type="scientific">Gallus gallus</name>
    <name type="common">Chicken</name>
    <dbReference type="NCBI Taxonomy" id="9031"/>
    <lineage>
        <taxon>Eukaryota</taxon>
        <taxon>Metazoa</taxon>
        <taxon>Chordata</taxon>
        <taxon>Craniata</taxon>
        <taxon>Vertebrata</taxon>
        <taxon>Euteleostomi</taxon>
        <taxon>Archelosauria</taxon>
        <taxon>Archosauria</taxon>
        <taxon>Dinosauria</taxon>
        <taxon>Saurischia</taxon>
        <taxon>Theropoda</taxon>
        <taxon>Coelurosauria</taxon>
        <taxon>Aves</taxon>
        <taxon>Neognathae</taxon>
        <taxon>Galloanserae</taxon>
        <taxon>Galliformes</taxon>
        <taxon>Phasianidae</taxon>
        <taxon>Phasianinae</taxon>
        <taxon>Gallus</taxon>
    </lineage>
</organism>
<evidence type="ECO:0000313" key="3">
    <source>
        <dbReference type="Ensembl" id="ENSGALP00010009200.1"/>
    </source>
</evidence>
<dbReference type="Proteomes" id="UP000000539">
    <property type="component" value="Chromosome 1"/>
</dbReference>
<gene>
    <name evidence="3" type="primary">LOC121109112</name>
</gene>
<keyword evidence="2" id="KW-1133">Transmembrane helix</keyword>
<dbReference type="AlphaFoldDB" id="A0A8V0XW15"/>
<dbReference type="OrthoDB" id="9114331at2759"/>
<dbReference type="PANTHER" id="PTHR10656:SF40">
    <property type="entry name" value="INOSITOL 1,4,5-TRISPHOSPHATE RECEPTOR-INTERACTING PROTEIN-LIKE 1"/>
    <property type="match status" value="1"/>
</dbReference>
<accession>A0A8V0XW15</accession>
<evidence type="ECO:0000256" key="2">
    <source>
        <dbReference type="SAM" id="Phobius"/>
    </source>
</evidence>
<reference evidence="3" key="1">
    <citation type="submission" date="2020-11" db="EMBL/GenBank/DDBJ databases">
        <title>Gallus gallus (Chicken) genome, bGalGal1, GRCg7b, maternal haplotype autosomes + Z &amp; W.</title>
        <authorList>
            <person name="Warren W."/>
            <person name="Formenti G."/>
            <person name="Fedrigo O."/>
            <person name="Haase B."/>
            <person name="Mountcastle J."/>
            <person name="Balacco J."/>
            <person name="Tracey A."/>
            <person name="Schneider V."/>
            <person name="Okimoto R."/>
            <person name="Cheng H."/>
            <person name="Hawken R."/>
            <person name="Howe K."/>
            <person name="Jarvis E.D."/>
        </authorList>
    </citation>
    <scope>NUCLEOTIDE SEQUENCE [LARGE SCALE GENOMIC DNA]</scope>
    <source>
        <strain evidence="3">Broiler</strain>
    </source>
</reference>
<dbReference type="GO" id="GO:0016020">
    <property type="term" value="C:membrane"/>
    <property type="evidence" value="ECO:0000318"/>
    <property type="project" value="GO_Central"/>
</dbReference>
<feature type="compositionally biased region" description="Acidic residues" evidence="1">
    <location>
        <begin position="141"/>
        <end position="160"/>
    </location>
</feature>
<protein>
    <recommendedName>
        <fullName evidence="5">Inositol 1,4,5-trisphosphate receptor-interacting protein-like 1</fullName>
    </recommendedName>
</protein>
<keyword evidence="2" id="KW-0472">Membrane</keyword>
<evidence type="ECO:0000313" key="4">
    <source>
        <dbReference type="Proteomes" id="UP000000539"/>
    </source>
</evidence>
<feature type="transmembrane region" description="Helical" evidence="2">
    <location>
        <begin position="105"/>
        <end position="125"/>
    </location>
</feature>
<keyword evidence="2" id="KW-0812">Transmembrane</keyword>
<evidence type="ECO:0008006" key="5">
    <source>
        <dbReference type="Google" id="ProtNLM"/>
    </source>
</evidence>
<feature type="transmembrane region" description="Helical" evidence="2">
    <location>
        <begin position="74"/>
        <end position="93"/>
    </location>
</feature>
<proteinExistence type="predicted"/>
<evidence type="ECO:0000256" key="1">
    <source>
        <dbReference type="SAM" id="MobiDB-lite"/>
    </source>
</evidence>
<feature type="transmembrane region" description="Helical" evidence="2">
    <location>
        <begin position="7"/>
        <end position="25"/>
    </location>
</feature>
<name>A0A8V0XW15_CHICK</name>
<keyword evidence="4" id="KW-1185">Reference proteome</keyword>
<dbReference type="OMA" id="AQKPWFM"/>
<sequence length="380" mass="42579">MARVARVVFITLALMGIVPLATLLVNGDVLEHIQLYTEQPSPDMAQPLHGTEQGSQGQSWEATGALLLDALLQWRLWVLPGVLILFSGFLCCVRKTNYLPGSRSKFGVCAATLAVFLTLLFLKIAQRTLAAGGSDQQSSSSEEEDEEEDEEEEEEEDSDLDETRDVDRVWADSTQWPAPHAASKCQLVEELVDDLLRACRGKTCHSFVPRLQPAIGVACVCEGWSAQEDNVIYRLLVPMRAPPGHAFRVELGNPKETPKSKKSCLRVELECMCARERLLGDMLCFLHHTRRELRENQEASLLNTLCRASYLDVRKTTRWFQNRVKAAWNCLPQSRDWGLELVPSDHSCKIKLTPPSKSTFTIEMTLGVQLDESGTFLSFD</sequence>
<dbReference type="Ensembl" id="ENSGALT00010015958.1">
    <property type="protein sequence ID" value="ENSGALP00010009200.1"/>
    <property type="gene ID" value="ENSGALG00010006678.1"/>
</dbReference>